<feature type="transmembrane region" description="Helical" evidence="14">
    <location>
        <begin position="15"/>
        <end position="34"/>
    </location>
</feature>
<evidence type="ECO:0000256" key="9">
    <source>
        <dbReference type="ARBA" id="ARBA00044656"/>
    </source>
</evidence>
<feature type="domain" description="Major facilitator superfamily (MFS) profile" evidence="15">
    <location>
        <begin position="18"/>
        <end position="144"/>
    </location>
</feature>
<feature type="transmembrane region" description="Helical" evidence="14">
    <location>
        <begin position="86"/>
        <end position="112"/>
    </location>
</feature>
<dbReference type="InterPro" id="IPR036259">
    <property type="entry name" value="MFS_trans_sf"/>
</dbReference>
<name>A0A7S3I9P0_9CILI</name>
<comment type="catalytic activity">
    <reaction evidence="10">
        <text>D-mannose(out) = D-mannose(in)</text>
        <dbReference type="Rhea" id="RHEA:78391"/>
        <dbReference type="ChEBI" id="CHEBI:4208"/>
    </reaction>
    <physiologicalReaction direction="left-to-right" evidence="10">
        <dbReference type="Rhea" id="RHEA:78392"/>
    </physiologicalReaction>
</comment>
<evidence type="ECO:0000256" key="6">
    <source>
        <dbReference type="ARBA" id="ARBA00023136"/>
    </source>
</evidence>
<dbReference type="InterPro" id="IPR050814">
    <property type="entry name" value="Myo-inositol_Transporter"/>
</dbReference>
<dbReference type="Gene3D" id="1.20.1250.20">
    <property type="entry name" value="MFS general substrate transporter like domains"/>
    <property type="match status" value="1"/>
</dbReference>
<evidence type="ECO:0000256" key="14">
    <source>
        <dbReference type="SAM" id="Phobius"/>
    </source>
</evidence>
<organism evidence="16">
    <name type="scientific">Fabrea salina</name>
    <dbReference type="NCBI Taxonomy" id="342563"/>
    <lineage>
        <taxon>Eukaryota</taxon>
        <taxon>Sar</taxon>
        <taxon>Alveolata</taxon>
        <taxon>Ciliophora</taxon>
        <taxon>Postciliodesmatophora</taxon>
        <taxon>Heterotrichea</taxon>
        <taxon>Heterotrichida</taxon>
        <taxon>Fabreidae</taxon>
        <taxon>Fabrea</taxon>
    </lineage>
</organism>
<sequence>MSSSHLITTYSSIKVWRVCLFASLGSFVFGYNVGVVNSTLGVVASVFNWGNHKSILTALIAGSMPLGAMVSSVFSGNFSNKIGTRGALMVSNLITLLGAVVTVIPFTITFGIGRFISGLSMGVCATLVPLTSANCSHPNEWEIR</sequence>
<gene>
    <name evidence="16" type="ORF">FSAL1345_LOCUS132</name>
</gene>
<evidence type="ECO:0000256" key="4">
    <source>
        <dbReference type="ARBA" id="ARBA00022692"/>
    </source>
</evidence>
<evidence type="ECO:0000256" key="1">
    <source>
        <dbReference type="ARBA" id="ARBA00004141"/>
    </source>
</evidence>
<protein>
    <recommendedName>
        <fullName evidence="13">Hexose transporter 1</fullName>
    </recommendedName>
</protein>
<evidence type="ECO:0000256" key="7">
    <source>
        <dbReference type="ARBA" id="ARBA00044637"/>
    </source>
</evidence>
<dbReference type="InterPro" id="IPR003663">
    <property type="entry name" value="Sugar/inositol_transpt"/>
</dbReference>
<evidence type="ECO:0000259" key="15">
    <source>
        <dbReference type="PROSITE" id="PS50850"/>
    </source>
</evidence>
<dbReference type="PANTHER" id="PTHR48020:SF12">
    <property type="entry name" value="PROTON MYO-INOSITOL COTRANSPORTER"/>
    <property type="match status" value="1"/>
</dbReference>
<dbReference type="AlphaFoldDB" id="A0A7S3I9P0"/>
<dbReference type="Pfam" id="PF00083">
    <property type="entry name" value="Sugar_tr"/>
    <property type="match status" value="1"/>
</dbReference>
<dbReference type="GO" id="GO:0016020">
    <property type="term" value="C:membrane"/>
    <property type="evidence" value="ECO:0007669"/>
    <property type="project" value="UniProtKB-SubCell"/>
</dbReference>
<evidence type="ECO:0000313" key="16">
    <source>
        <dbReference type="EMBL" id="CAE0316863.1"/>
    </source>
</evidence>
<reference evidence="16" key="1">
    <citation type="submission" date="2021-01" db="EMBL/GenBank/DDBJ databases">
        <authorList>
            <person name="Corre E."/>
            <person name="Pelletier E."/>
            <person name="Niang G."/>
            <person name="Scheremetjew M."/>
            <person name="Finn R."/>
            <person name="Kale V."/>
            <person name="Holt S."/>
            <person name="Cochrane G."/>
            <person name="Meng A."/>
            <person name="Brown T."/>
            <person name="Cohen L."/>
        </authorList>
    </citation>
    <scope>NUCLEOTIDE SEQUENCE</scope>
</reference>
<comment type="catalytic activity">
    <reaction evidence="11">
        <text>D-glucosamine(out) = D-glucosamine(in)</text>
        <dbReference type="Rhea" id="RHEA:78423"/>
        <dbReference type="ChEBI" id="CHEBI:58723"/>
    </reaction>
    <physiologicalReaction direction="left-to-right" evidence="11">
        <dbReference type="Rhea" id="RHEA:78424"/>
    </physiologicalReaction>
</comment>
<comment type="catalytic activity">
    <reaction evidence="7">
        <text>D-galactose(in) = D-galactose(out)</text>
        <dbReference type="Rhea" id="RHEA:34915"/>
        <dbReference type="ChEBI" id="CHEBI:4139"/>
    </reaction>
    <physiologicalReaction direction="right-to-left" evidence="7">
        <dbReference type="Rhea" id="RHEA:34917"/>
    </physiologicalReaction>
</comment>
<dbReference type="PRINTS" id="PR00171">
    <property type="entry name" value="SUGRTRNSPORT"/>
</dbReference>
<keyword evidence="4 14" id="KW-0812">Transmembrane</keyword>
<dbReference type="InterPro" id="IPR020846">
    <property type="entry name" value="MFS_dom"/>
</dbReference>
<keyword evidence="3" id="KW-0813">Transport</keyword>
<keyword evidence="5 14" id="KW-1133">Transmembrane helix</keyword>
<evidence type="ECO:0000256" key="12">
    <source>
        <dbReference type="ARBA" id="ARBA00044710"/>
    </source>
</evidence>
<comment type="subcellular location">
    <subcellularLocation>
        <location evidence="1">Membrane</location>
        <topology evidence="1">Multi-pass membrane protein</topology>
    </subcellularLocation>
</comment>
<evidence type="ECO:0000256" key="8">
    <source>
        <dbReference type="ARBA" id="ARBA00044648"/>
    </source>
</evidence>
<evidence type="ECO:0000256" key="13">
    <source>
        <dbReference type="ARBA" id="ARBA00044780"/>
    </source>
</evidence>
<dbReference type="GO" id="GO:0022857">
    <property type="term" value="F:transmembrane transporter activity"/>
    <property type="evidence" value="ECO:0007669"/>
    <property type="project" value="InterPro"/>
</dbReference>
<proteinExistence type="predicted"/>
<dbReference type="PROSITE" id="PS50850">
    <property type="entry name" value="MFS"/>
    <property type="match status" value="1"/>
</dbReference>
<dbReference type="EMBL" id="HBIF01000150">
    <property type="protein sequence ID" value="CAE0316863.1"/>
    <property type="molecule type" value="Transcribed_RNA"/>
</dbReference>
<dbReference type="PANTHER" id="PTHR48020">
    <property type="entry name" value="PROTON MYO-INOSITOL COTRANSPORTER"/>
    <property type="match status" value="1"/>
</dbReference>
<comment type="catalytic activity">
    <reaction evidence="8">
        <text>D-glucose(out) = D-glucose(in)</text>
        <dbReference type="Rhea" id="RHEA:60376"/>
        <dbReference type="ChEBI" id="CHEBI:4167"/>
    </reaction>
    <physiologicalReaction direction="left-to-right" evidence="8">
        <dbReference type="Rhea" id="RHEA:60377"/>
    </physiologicalReaction>
</comment>
<keyword evidence="6 14" id="KW-0472">Membrane</keyword>
<feature type="transmembrane region" description="Helical" evidence="14">
    <location>
        <begin position="54"/>
        <end position="74"/>
    </location>
</feature>
<evidence type="ECO:0000256" key="11">
    <source>
        <dbReference type="ARBA" id="ARBA00044668"/>
    </source>
</evidence>
<evidence type="ECO:0000256" key="2">
    <source>
        <dbReference type="ARBA" id="ARBA00011738"/>
    </source>
</evidence>
<comment type="catalytic activity">
    <reaction evidence="12">
        <text>D-fructose(out) = D-fructose(in)</text>
        <dbReference type="Rhea" id="RHEA:60372"/>
        <dbReference type="ChEBI" id="CHEBI:37721"/>
    </reaction>
    <physiologicalReaction direction="left-to-right" evidence="12">
        <dbReference type="Rhea" id="RHEA:60373"/>
    </physiologicalReaction>
</comment>
<comment type="catalytic activity">
    <reaction evidence="9">
        <text>D-xylose(out) = D-xylose(in)</text>
        <dbReference type="Rhea" id="RHEA:78427"/>
        <dbReference type="ChEBI" id="CHEBI:53455"/>
    </reaction>
    <physiologicalReaction direction="left-to-right" evidence="9">
        <dbReference type="Rhea" id="RHEA:78428"/>
    </physiologicalReaction>
</comment>
<dbReference type="InterPro" id="IPR005828">
    <property type="entry name" value="MFS_sugar_transport-like"/>
</dbReference>
<evidence type="ECO:0000256" key="10">
    <source>
        <dbReference type="ARBA" id="ARBA00044662"/>
    </source>
</evidence>
<accession>A0A7S3I9P0</accession>
<comment type="subunit">
    <text evidence="2">Homodimer.</text>
</comment>
<dbReference type="SUPFAM" id="SSF103473">
    <property type="entry name" value="MFS general substrate transporter"/>
    <property type="match status" value="1"/>
</dbReference>
<evidence type="ECO:0000256" key="3">
    <source>
        <dbReference type="ARBA" id="ARBA00022448"/>
    </source>
</evidence>
<evidence type="ECO:0000256" key="5">
    <source>
        <dbReference type="ARBA" id="ARBA00022989"/>
    </source>
</evidence>